<gene>
    <name evidence="2" type="ORF">GCM10009676_20610</name>
</gene>
<dbReference type="SUPFAM" id="SSF50998">
    <property type="entry name" value="Quinoprotein alcohol dehydrogenase-like"/>
    <property type="match status" value="1"/>
</dbReference>
<feature type="domain" description="Pyrrolo-quinoline quinone repeat" evidence="1">
    <location>
        <begin position="232"/>
        <end position="370"/>
    </location>
</feature>
<reference evidence="2 3" key="1">
    <citation type="journal article" date="2019" name="Int. J. Syst. Evol. Microbiol.">
        <title>The Global Catalogue of Microorganisms (GCM) 10K type strain sequencing project: providing services to taxonomists for standard genome sequencing and annotation.</title>
        <authorList>
            <consortium name="The Broad Institute Genomics Platform"/>
            <consortium name="The Broad Institute Genome Sequencing Center for Infectious Disease"/>
            <person name="Wu L."/>
            <person name="Ma J."/>
        </authorList>
    </citation>
    <scope>NUCLEOTIDE SEQUENCE [LARGE SCALE GENOMIC DNA]</scope>
    <source>
        <strain evidence="2 3">JCM 13023</strain>
    </source>
</reference>
<dbReference type="Pfam" id="PF13360">
    <property type="entry name" value="PQQ_2"/>
    <property type="match status" value="1"/>
</dbReference>
<keyword evidence="3" id="KW-1185">Reference proteome</keyword>
<sequence length="391" mass="40883">MELGRWSRRGAAGLMGVVALLAAGCTGGGGGSGAGAQDPVTFEAKPVHVMADVSPDHAWPAAVLHEDTVFLSKPNALVVYDAGSGNERARISPQGQALFGATDPTEYYRAVPMLTEVDGEPTVLVGFTVEPESGATQLDVEIVAVDAATAEVRWRTTFPEPAAAPVVPQKDAAVSINGVERGVAVMSVSHDSATQVTFGLSLADRKVLWHDDDVSAFGLDSGVGAGFGGGTSTVAGVDVETGEQAWEREIDPKRMVRAGPWIVVTTEDDETRLIAIADGTETTLDEGELNNEMSCNTDDHTSVVVCAEDDESALGIDADSGEVLWSDDSWQGMLKGTWRGAVYVDRDDSAVALDARTGEVVDDGTGAAPMVLNDHAGLDQQGTDVQLYPAR</sequence>
<dbReference type="Proteomes" id="UP001500653">
    <property type="component" value="Unassembled WGS sequence"/>
</dbReference>
<organism evidence="2 3">
    <name type="scientific">Prauserella halophila</name>
    <dbReference type="NCBI Taxonomy" id="185641"/>
    <lineage>
        <taxon>Bacteria</taxon>
        <taxon>Bacillati</taxon>
        <taxon>Actinomycetota</taxon>
        <taxon>Actinomycetes</taxon>
        <taxon>Pseudonocardiales</taxon>
        <taxon>Pseudonocardiaceae</taxon>
        <taxon>Prauserella</taxon>
    </lineage>
</organism>
<dbReference type="EMBL" id="BAAALN010000005">
    <property type="protein sequence ID" value="GAA1236303.1"/>
    <property type="molecule type" value="Genomic_DNA"/>
</dbReference>
<dbReference type="InterPro" id="IPR002372">
    <property type="entry name" value="PQQ_rpt_dom"/>
</dbReference>
<name>A0ABN1W5M2_9PSEU</name>
<dbReference type="Gene3D" id="2.130.10.10">
    <property type="entry name" value="YVTN repeat-like/Quinoprotein amine dehydrogenase"/>
    <property type="match status" value="1"/>
</dbReference>
<dbReference type="PROSITE" id="PS51257">
    <property type="entry name" value="PROKAR_LIPOPROTEIN"/>
    <property type="match status" value="1"/>
</dbReference>
<dbReference type="InterPro" id="IPR015943">
    <property type="entry name" value="WD40/YVTN_repeat-like_dom_sf"/>
</dbReference>
<evidence type="ECO:0000313" key="3">
    <source>
        <dbReference type="Proteomes" id="UP001500653"/>
    </source>
</evidence>
<protein>
    <submittedName>
        <fullName evidence="2">PQQ-binding-like beta-propeller repeat protein</fullName>
    </submittedName>
</protein>
<evidence type="ECO:0000313" key="2">
    <source>
        <dbReference type="EMBL" id="GAA1236303.1"/>
    </source>
</evidence>
<evidence type="ECO:0000259" key="1">
    <source>
        <dbReference type="Pfam" id="PF13360"/>
    </source>
</evidence>
<proteinExistence type="predicted"/>
<dbReference type="RefSeq" id="WP_253863230.1">
    <property type="nucleotide sequence ID" value="NZ_BAAALN010000005.1"/>
</dbReference>
<accession>A0ABN1W5M2</accession>
<dbReference type="InterPro" id="IPR011047">
    <property type="entry name" value="Quinoprotein_ADH-like_sf"/>
</dbReference>
<comment type="caution">
    <text evidence="2">The sequence shown here is derived from an EMBL/GenBank/DDBJ whole genome shotgun (WGS) entry which is preliminary data.</text>
</comment>